<reference evidence="4 5" key="1">
    <citation type="submission" date="2017-03" db="EMBL/GenBank/DDBJ databases">
        <title>Genome analysis of Rhizobial strains effectives or ineffectives for nitrogen fixation isolated from bean seeds.</title>
        <authorList>
            <person name="Peralta H."/>
            <person name="Aguilar-Vera A."/>
            <person name="Mora Y."/>
            <person name="Vargas-Lagunas C."/>
            <person name="Girard L."/>
            <person name="Mora J."/>
        </authorList>
    </citation>
    <scope>NUCLEOTIDE SEQUENCE [LARGE SCALE GENOMIC DNA]</scope>
    <source>
        <strain evidence="4 5">CCGM3</strain>
    </source>
</reference>
<feature type="domain" description="Amidase" evidence="3">
    <location>
        <begin position="20"/>
        <end position="166"/>
    </location>
</feature>
<dbReference type="SUPFAM" id="SSF75304">
    <property type="entry name" value="Amidase signature (AS) enzymes"/>
    <property type="match status" value="1"/>
</dbReference>
<name>A0A370KTI1_9HYPH</name>
<dbReference type="OrthoDB" id="9814821at2"/>
<comment type="similarity">
    <text evidence="1">Belongs to the amidase family.</text>
</comment>
<comment type="caution">
    <text evidence="4">The sequence shown here is derived from an EMBL/GenBank/DDBJ whole genome shotgun (WGS) entry which is preliminary data.</text>
</comment>
<dbReference type="GO" id="GO:0003824">
    <property type="term" value="F:catalytic activity"/>
    <property type="evidence" value="ECO:0007669"/>
    <property type="project" value="InterPro"/>
</dbReference>
<accession>A0A370KTI1</accession>
<dbReference type="InterPro" id="IPR000120">
    <property type="entry name" value="Amidase"/>
</dbReference>
<evidence type="ECO:0000256" key="1">
    <source>
        <dbReference type="ARBA" id="ARBA00009199"/>
    </source>
</evidence>
<dbReference type="PANTHER" id="PTHR11895">
    <property type="entry name" value="TRANSAMIDASE"/>
    <property type="match status" value="1"/>
</dbReference>
<dbReference type="Pfam" id="PF01425">
    <property type="entry name" value="Amidase"/>
    <property type="match status" value="1"/>
</dbReference>
<feature type="region of interest" description="Disordered" evidence="2">
    <location>
        <begin position="1"/>
        <end position="23"/>
    </location>
</feature>
<dbReference type="PANTHER" id="PTHR11895:SF7">
    <property type="entry name" value="GLUTAMYL-TRNA(GLN) AMIDOTRANSFERASE SUBUNIT A, MITOCHONDRIAL"/>
    <property type="match status" value="1"/>
</dbReference>
<dbReference type="AlphaFoldDB" id="A0A370KTI1"/>
<evidence type="ECO:0000259" key="3">
    <source>
        <dbReference type="Pfam" id="PF01425"/>
    </source>
</evidence>
<dbReference type="Proteomes" id="UP000254939">
    <property type="component" value="Unassembled WGS sequence"/>
</dbReference>
<evidence type="ECO:0000256" key="2">
    <source>
        <dbReference type="SAM" id="MobiDB-lite"/>
    </source>
</evidence>
<dbReference type="EMBL" id="NAAC01000007">
    <property type="protein sequence ID" value="RDJ13925.1"/>
    <property type="molecule type" value="Genomic_DNA"/>
</dbReference>
<organism evidence="4 5">
    <name type="scientific">Rhizobium grahamii</name>
    <dbReference type="NCBI Taxonomy" id="1120045"/>
    <lineage>
        <taxon>Bacteria</taxon>
        <taxon>Pseudomonadati</taxon>
        <taxon>Pseudomonadota</taxon>
        <taxon>Alphaproteobacteria</taxon>
        <taxon>Hyphomicrobiales</taxon>
        <taxon>Rhizobiaceae</taxon>
        <taxon>Rhizobium/Agrobacterium group</taxon>
        <taxon>Rhizobium</taxon>
    </lineage>
</organism>
<dbReference type="InterPro" id="IPR036928">
    <property type="entry name" value="AS_sf"/>
</dbReference>
<evidence type="ECO:0000313" key="4">
    <source>
        <dbReference type="EMBL" id="RDJ13925.1"/>
    </source>
</evidence>
<dbReference type="InterPro" id="IPR023631">
    <property type="entry name" value="Amidase_dom"/>
</dbReference>
<sequence>MRELAAKANRAPSRPGRATSGGNAAAVDGLVPIAGGSDGGGSIRIPSAWCHTFGFQASFGRVPTVGRPGAFGASSPFIFEGPITRTVEDAATALSALSGPDIADPFNIVGKLDWLGALQRLIEGLHIGLTLDFGGFPLEPTITAKIEEAIRAFDAADATIVPLSLKFGRTVDELVQLWCRMISQKYGFGT</sequence>
<dbReference type="Gene3D" id="3.90.1300.10">
    <property type="entry name" value="Amidase signature (AS) domain"/>
    <property type="match status" value="1"/>
</dbReference>
<dbReference type="RefSeq" id="WP_114712383.1">
    <property type="nucleotide sequence ID" value="NZ_KZ857258.1"/>
</dbReference>
<gene>
    <name evidence="4" type="ORF">B5K06_08115</name>
</gene>
<proteinExistence type="inferred from homology"/>
<evidence type="ECO:0000313" key="5">
    <source>
        <dbReference type="Proteomes" id="UP000254939"/>
    </source>
</evidence>
<protein>
    <recommendedName>
        <fullName evidence="3">Amidase domain-containing protein</fullName>
    </recommendedName>
</protein>